<protein>
    <submittedName>
        <fullName evidence="2">Uncharacterized protein</fullName>
    </submittedName>
</protein>
<organism evidence="2 3">
    <name type="scientific">Victivallis vadensis</name>
    <dbReference type="NCBI Taxonomy" id="172901"/>
    <lineage>
        <taxon>Bacteria</taxon>
        <taxon>Pseudomonadati</taxon>
        <taxon>Lentisphaerota</taxon>
        <taxon>Lentisphaeria</taxon>
        <taxon>Victivallales</taxon>
        <taxon>Victivallaceae</taxon>
        <taxon>Victivallis</taxon>
    </lineage>
</organism>
<reference evidence="2 3" key="1">
    <citation type="submission" date="2018-04" db="EMBL/GenBank/DDBJ databases">
        <title>Genomic Encyclopedia of Type Strains, Phase IV (KMG-IV): sequencing the most valuable type-strain genomes for metagenomic binning, comparative biology and taxonomic classification.</title>
        <authorList>
            <person name="Goeker M."/>
        </authorList>
    </citation>
    <scope>NUCLEOTIDE SEQUENCE [LARGE SCALE GENOMIC DNA]</scope>
    <source>
        <strain evidence="2 3">DSM 14823</strain>
    </source>
</reference>
<proteinExistence type="predicted"/>
<dbReference type="EMBL" id="QEKH01000038">
    <property type="protein sequence ID" value="PVY36002.1"/>
    <property type="molecule type" value="Genomic_DNA"/>
</dbReference>
<keyword evidence="1" id="KW-0732">Signal</keyword>
<dbReference type="Gene3D" id="3.20.20.80">
    <property type="entry name" value="Glycosidases"/>
    <property type="match status" value="1"/>
</dbReference>
<dbReference type="SUPFAM" id="SSF51445">
    <property type="entry name" value="(Trans)glycosidases"/>
    <property type="match status" value="1"/>
</dbReference>
<dbReference type="AlphaFoldDB" id="A0A2U1AHW3"/>
<dbReference type="OrthoDB" id="5078252at2"/>
<evidence type="ECO:0000313" key="3">
    <source>
        <dbReference type="Proteomes" id="UP000245959"/>
    </source>
</evidence>
<feature type="chain" id="PRO_5015663268" evidence="1">
    <location>
        <begin position="20"/>
        <end position="720"/>
    </location>
</feature>
<dbReference type="RefSeq" id="WP_116885601.1">
    <property type="nucleotide sequence ID" value="NZ_CABMMC010000030.1"/>
</dbReference>
<name>A0A2U1AHW3_9BACT</name>
<feature type="signal peptide" evidence="1">
    <location>
        <begin position="1"/>
        <end position="19"/>
    </location>
</feature>
<dbReference type="GeneID" id="78296871"/>
<evidence type="ECO:0000256" key="1">
    <source>
        <dbReference type="SAM" id="SignalP"/>
    </source>
</evidence>
<dbReference type="InterPro" id="IPR017853">
    <property type="entry name" value="GH"/>
</dbReference>
<keyword evidence="3" id="KW-1185">Reference proteome</keyword>
<evidence type="ECO:0000313" key="2">
    <source>
        <dbReference type="EMBL" id="PVY36002.1"/>
    </source>
</evidence>
<gene>
    <name evidence="2" type="ORF">C8D82_1382</name>
</gene>
<dbReference type="Proteomes" id="UP000245959">
    <property type="component" value="Unassembled WGS sequence"/>
</dbReference>
<comment type="caution">
    <text evidence="2">The sequence shown here is derived from an EMBL/GenBank/DDBJ whole genome shotgun (WGS) entry which is preliminary data.</text>
</comment>
<sequence length="720" mass="79918">MFKKLTLTLAAFCAAGIFAAEKAAIAYPGYSLEADKGGLVIKDGSGSRLLKIGRQLCSWAPPVAYPETVTQIAPDTLKVDYRIDKDKSGQVALSATFRATPEGTIFADYELTAPEGMKTGGIMQELQPVGVKKQPELFKSGLWTRDANGGVPYEVRDGYFRGFHGKHASVWLQLGGNANYTSSWAEHLSYKKNESGKQSASCVFQLTPPGATGAEAAALLRNRPLTLTLATGKPFNLWDSGVPEFTVNITNPGSQTQSGVELAVTARDYDGRSVLNEKRLLTLAPHQSETLKFQLPEAERMIWFAEASVKQGGKELLFTRTSLAVLPPHEFQDRENSRFGMSAYFPVPDMESVYKLMRRIGVRILRHGDNRECAKYGLLALDHANVPKAQAPSKDKARLDQILKRAMEFENPEIEFCNEWNMGLKPEFHRKYAERYAKLLRQFRQLCKERNSDIKIIGMGIAGDDPKFVRALAAAGAWEYFDGGIAMHPGRGNFTPDYEKNQWSYLGSIRRFKKVMGELGEKPIHLSEVYAATHANDWWKDSERQAAENVVLTYALGLAEGVASIQFYQLHDAVWHDIGGVNHKDSEYSYGLLRRDGAVKPSLLAYAAVAEQLDGAKFRKYLTFKDPQVKGVGFDTPRGPLAVVYDRTDGMVQSQKSPGFIHLEPWVDHWKTHREVTLPAISDEVTVIDPIGRAPQVKAVDGKVTLTLSGAPLMVYGLQF</sequence>
<accession>A0A2U1AHW3</accession>